<dbReference type="PANTHER" id="PTHR43133:SF46">
    <property type="entry name" value="RNA POLYMERASE SIGMA-70 FACTOR ECF SUBFAMILY"/>
    <property type="match status" value="1"/>
</dbReference>
<dbReference type="InterPro" id="IPR014327">
    <property type="entry name" value="RNA_pol_sigma70_bacteroid"/>
</dbReference>
<evidence type="ECO:0000259" key="6">
    <source>
        <dbReference type="Pfam" id="PF08281"/>
    </source>
</evidence>
<evidence type="ECO:0000313" key="7">
    <source>
        <dbReference type="EMBL" id="MEF3834124.1"/>
    </source>
</evidence>
<reference evidence="7 8" key="1">
    <citation type="submission" date="2022-09" db="EMBL/GenBank/DDBJ databases">
        <title>Genome sequencing of Flavivirga sp. MEBiC05379.</title>
        <authorList>
            <person name="Oh H.-M."/>
            <person name="Kwon K.K."/>
            <person name="Park M.J."/>
            <person name="Yang S.-H."/>
        </authorList>
    </citation>
    <scope>NUCLEOTIDE SEQUENCE [LARGE SCALE GENOMIC DNA]</scope>
    <source>
        <strain evidence="7 8">MEBiC05379</strain>
    </source>
</reference>
<dbReference type="RefSeq" id="WP_303306458.1">
    <property type="nucleotide sequence ID" value="NZ_JAODOP010000004.1"/>
</dbReference>
<dbReference type="InterPro" id="IPR007627">
    <property type="entry name" value="RNA_pol_sigma70_r2"/>
</dbReference>
<dbReference type="CDD" id="cd06171">
    <property type="entry name" value="Sigma70_r4"/>
    <property type="match status" value="1"/>
</dbReference>
<organism evidence="7 8">
    <name type="scientific">Flavivirga spongiicola</name>
    <dbReference type="NCBI Taxonomy" id="421621"/>
    <lineage>
        <taxon>Bacteria</taxon>
        <taxon>Pseudomonadati</taxon>
        <taxon>Bacteroidota</taxon>
        <taxon>Flavobacteriia</taxon>
        <taxon>Flavobacteriales</taxon>
        <taxon>Flavobacteriaceae</taxon>
        <taxon>Flavivirga</taxon>
    </lineage>
</organism>
<dbReference type="Gene3D" id="1.10.10.10">
    <property type="entry name" value="Winged helix-like DNA-binding domain superfamily/Winged helix DNA-binding domain"/>
    <property type="match status" value="1"/>
</dbReference>
<keyword evidence="3" id="KW-0731">Sigma factor</keyword>
<dbReference type="InterPro" id="IPR013249">
    <property type="entry name" value="RNA_pol_sigma70_r4_t2"/>
</dbReference>
<keyword evidence="4" id="KW-0804">Transcription</keyword>
<dbReference type="InterPro" id="IPR013325">
    <property type="entry name" value="RNA_pol_sigma_r2"/>
</dbReference>
<evidence type="ECO:0000256" key="3">
    <source>
        <dbReference type="ARBA" id="ARBA00023082"/>
    </source>
</evidence>
<comment type="similarity">
    <text evidence="1">Belongs to the sigma-70 factor family. ECF subfamily.</text>
</comment>
<dbReference type="InterPro" id="IPR013324">
    <property type="entry name" value="RNA_pol_sigma_r3/r4-like"/>
</dbReference>
<evidence type="ECO:0000313" key="8">
    <source>
        <dbReference type="Proteomes" id="UP001337305"/>
    </source>
</evidence>
<protein>
    <submittedName>
        <fullName evidence="7">RNA polymerase sigma-70 factor</fullName>
    </submittedName>
</protein>
<dbReference type="InterPro" id="IPR036388">
    <property type="entry name" value="WH-like_DNA-bd_sf"/>
</dbReference>
<dbReference type="Proteomes" id="UP001337305">
    <property type="component" value="Unassembled WGS sequence"/>
</dbReference>
<comment type="caution">
    <text evidence="7">The sequence shown here is derived from an EMBL/GenBank/DDBJ whole genome shotgun (WGS) entry which is preliminary data.</text>
</comment>
<dbReference type="NCBIfam" id="TIGR02937">
    <property type="entry name" value="sigma70-ECF"/>
    <property type="match status" value="1"/>
</dbReference>
<keyword evidence="2" id="KW-0805">Transcription regulation</keyword>
<dbReference type="Pfam" id="PF08281">
    <property type="entry name" value="Sigma70_r4_2"/>
    <property type="match status" value="1"/>
</dbReference>
<dbReference type="NCBIfam" id="TIGR02985">
    <property type="entry name" value="Sig70_bacteroi1"/>
    <property type="match status" value="1"/>
</dbReference>
<dbReference type="InterPro" id="IPR039425">
    <property type="entry name" value="RNA_pol_sigma-70-like"/>
</dbReference>
<keyword evidence="8" id="KW-1185">Reference proteome</keyword>
<accession>A0ABU7XTR4</accession>
<evidence type="ECO:0000256" key="2">
    <source>
        <dbReference type="ARBA" id="ARBA00023015"/>
    </source>
</evidence>
<dbReference type="Pfam" id="PF04542">
    <property type="entry name" value="Sigma70_r2"/>
    <property type="match status" value="1"/>
</dbReference>
<sequence>MDDLVLIKAIQQDDYDAFRQLFNKYHKPLLGYITTHTNDLQLSKDILQQTFIIVWEQRQNFNISKSFKSYLYSVAFNKCMNYYRKQKRQLSFVNDLREIAIREAIIDDNELIVKRIDKLEYIIEALPPRCKEILRLNKFEGLKYREIAERLQISIKTVESQISIALKKIRKGFESDKLIMFFIKNMFSVKS</sequence>
<dbReference type="EMBL" id="JAODOP010000004">
    <property type="protein sequence ID" value="MEF3834124.1"/>
    <property type="molecule type" value="Genomic_DNA"/>
</dbReference>
<evidence type="ECO:0000259" key="5">
    <source>
        <dbReference type="Pfam" id="PF04542"/>
    </source>
</evidence>
<gene>
    <name evidence="7" type="ORF">N1F79_13380</name>
</gene>
<dbReference type="InterPro" id="IPR014284">
    <property type="entry name" value="RNA_pol_sigma-70_dom"/>
</dbReference>
<dbReference type="Gene3D" id="1.10.1740.10">
    <property type="match status" value="1"/>
</dbReference>
<dbReference type="SUPFAM" id="SSF88659">
    <property type="entry name" value="Sigma3 and sigma4 domains of RNA polymerase sigma factors"/>
    <property type="match status" value="1"/>
</dbReference>
<evidence type="ECO:0000256" key="1">
    <source>
        <dbReference type="ARBA" id="ARBA00010641"/>
    </source>
</evidence>
<feature type="domain" description="RNA polymerase sigma factor 70 region 4 type 2" evidence="6">
    <location>
        <begin position="118"/>
        <end position="169"/>
    </location>
</feature>
<name>A0ABU7XTR4_9FLAO</name>
<proteinExistence type="inferred from homology"/>
<evidence type="ECO:0000256" key="4">
    <source>
        <dbReference type="ARBA" id="ARBA00023163"/>
    </source>
</evidence>
<dbReference type="PANTHER" id="PTHR43133">
    <property type="entry name" value="RNA POLYMERASE ECF-TYPE SIGMA FACTO"/>
    <property type="match status" value="1"/>
</dbReference>
<dbReference type="SUPFAM" id="SSF88946">
    <property type="entry name" value="Sigma2 domain of RNA polymerase sigma factors"/>
    <property type="match status" value="1"/>
</dbReference>
<feature type="domain" description="RNA polymerase sigma-70 region 2" evidence="5">
    <location>
        <begin position="21"/>
        <end position="88"/>
    </location>
</feature>